<dbReference type="SUPFAM" id="SSF50156">
    <property type="entry name" value="PDZ domain-like"/>
    <property type="match status" value="1"/>
</dbReference>
<reference evidence="5" key="1">
    <citation type="submission" date="2012-10" db="EMBL/GenBank/DDBJ databases">
        <authorList>
            <person name="Maita H."/>
            <person name="Sato S."/>
        </authorList>
    </citation>
    <scope>NUCLEOTIDE SEQUENCE</scope>
    <source>
        <strain evidence="5">NZP2037</strain>
    </source>
</reference>
<dbReference type="Gene3D" id="2.40.10.120">
    <property type="match status" value="1"/>
</dbReference>
<proteinExistence type="predicted"/>
<feature type="domain" description="PDZ" evidence="4">
    <location>
        <begin position="238"/>
        <end position="307"/>
    </location>
</feature>
<dbReference type="InterPro" id="IPR009003">
    <property type="entry name" value="Peptidase_S1_PA"/>
</dbReference>
<dbReference type="EMBL" id="AP012558">
    <property type="protein sequence ID" value="BAN10181.1"/>
    <property type="molecule type" value="Genomic_DNA"/>
</dbReference>
<feature type="region of interest" description="Disordered" evidence="3">
    <location>
        <begin position="1"/>
        <end position="28"/>
    </location>
</feature>
<dbReference type="InterPro" id="IPR051201">
    <property type="entry name" value="Chloro_Bact_Ser_Proteases"/>
</dbReference>
<dbReference type="PANTHER" id="PTHR43343">
    <property type="entry name" value="PEPTIDASE S12"/>
    <property type="match status" value="1"/>
</dbReference>
<dbReference type="PANTHER" id="PTHR43343:SF3">
    <property type="entry name" value="PROTEASE DO-LIKE 8, CHLOROPLASTIC"/>
    <property type="match status" value="1"/>
</dbReference>
<dbReference type="Gene3D" id="2.30.42.10">
    <property type="match status" value="1"/>
</dbReference>
<dbReference type="InterPro" id="IPR041489">
    <property type="entry name" value="PDZ_6"/>
</dbReference>
<protein>
    <submittedName>
        <fullName evidence="5">Serine protease</fullName>
    </submittedName>
</protein>
<dbReference type="InterPro" id="IPR001940">
    <property type="entry name" value="Peptidase_S1C"/>
</dbReference>
<dbReference type="GO" id="GO:0006508">
    <property type="term" value="P:proteolysis"/>
    <property type="evidence" value="ECO:0007669"/>
    <property type="project" value="UniProtKB-KW"/>
</dbReference>
<dbReference type="PROSITE" id="PS50106">
    <property type="entry name" value="PDZ"/>
    <property type="match status" value="1"/>
</dbReference>
<reference evidence="5" key="2">
    <citation type="journal article" date="2013" name="Microbes Environ.">
        <title>Commonalities and Differences among Symbiosis Islands of Three Mesorhizobium loti Strains.</title>
        <authorList>
            <person name="Kasai-Maita H."/>
            <person name="Hirakawa H."/>
            <person name="Nakamura Y."/>
            <person name="Kaneko T."/>
            <person name="Miki K."/>
            <person name="Maruya J."/>
            <person name="Okazaki S."/>
            <person name="Tabata S."/>
            <person name="Saeki K."/>
            <person name="Sato S."/>
        </authorList>
    </citation>
    <scope>NUCLEOTIDE SEQUENCE</scope>
    <source>
        <strain evidence="5">NZP2037</strain>
    </source>
</reference>
<evidence type="ECO:0000256" key="1">
    <source>
        <dbReference type="ARBA" id="ARBA00022670"/>
    </source>
</evidence>
<dbReference type="SUPFAM" id="SSF50494">
    <property type="entry name" value="Trypsin-like serine proteases"/>
    <property type="match status" value="1"/>
</dbReference>
<sequence length="345" mass="35953">MPPKSAQRFRDNGTNRKKSRSSLKTRSPSMALAAAKFQSDETLLDAYSMTVADAVDRIGPAVCRIERIGGQGGHGSGFVIAPDGLVVTNFHVVGDARTVRVSMPDGASSEGRVLGRDPDTDIALVRADGSFTDVAPLGDSKRLRRGQIAIAIGNPLGFEWTVTSGVVSALGRSMRASTGRLIDDVIQTDAALNPGNSGGPLVSSAGEVIGVNTAMIHGAQGIAFAVASNTANFVISEIIRFGRVRRAFIGVSADTTNLPRRAALLSQVSTSTAVRLRSVEKNGPAAKAGLKEGDIIAAIDGRPVTGVDDLVRMLDAERIGRETLCTVVRRTGVSQVAVTPVARAG</sequence>
<dbReference type="Pfam" id="PF13365">
    <property type="entry name" value="Trypsin_2"/>
    <property type="match status" value="1"/>
</dbReference>
<evidence type="ECO:0000256" key="3">
    <source>
        <dbReference type="SAM" id="MobiDB-lite"/>
    </source>
</evidence>
<accession>M5B2U6</accession>
<dbReference type="GO" id="GO:0004252">
    <property type="term" value="F:serine-type endopeptidase activity"/>
    <property type="evidence" value="ECO:0007669"/>
    <property type="project" value="InterPro"/>
</dbReference>
<keyword evidence="1 5" id="KW-0645">Protease</keyword>
<dbReference type="InterPro" id="IPR001478">
    <property type="entry name" value="PDZ"/>
</dbReference>
<evidence type="ECO:0000313" key="5">
    <source>
        <dbReference type="EMBL" id="BAN10181.1"/>
    </source>
</evidence>
<keyword evidence="2" id="KW-0378">Hydrolase</keyword>
<dbReference type="InterPro" id="IPR036034">
    <property type="entry name" value="PDZ_sf"/>
</dbReference>
<dbReference type="Pfam" id="PF17820">
    <property type="entry name" value="PDZ_6"/>
    <property type="match status" value="1"/>
</dbReference>
<name>M5B2U6_RHILI</name>
<evidence type="ECO:0000256" key="2">
    <source>
        <dbReference type="ARBA" id="ARBA00022801"/>
    </source>
</evidence>
<dbReference type="AlphaFoldDB" id="M5B2U6"/>
<dbReference type="SMART" id="SM00228">
    <property type="entry name" value="PDZ"/>
    <property type="match status" value="1"/>
</dbReference>
<evidence type="ECO:0000259" key="4">
    <source>
        <dbReference type="PROSITE" id="PS50106"/>
    </source>
</evidence>
<dbReference type="PRINTS" id="PR00834">
    <property type="entry name" value="PROTEASES2C"/>
</dbReference>
<organism evidence="5">
    <name type="scientific">Rhizobium loti</name>
    <name type="common">Mesorhizobium loti</name>
    <dbReference type="NCBI Taxonomy" id="381"/>
    <lineage>
        <taxon>Bacteria</taxon>
        <taxon>Pseudomonadati</taxon>
        <taxon>Pseudomonadota</taxon>
        <taxon>Alphaproteobacteria</taxon>
        <taxon>Hyphomicrobiales</taxon>
        <taxon>Phyllobacteriaceae</taxon>
        <taxon>Mesorhizobium</taxon>
    </lineage>
</organism>